<sequence>MIVLLMSVDTITLVLCTHEESHININSSSLLCGSHLHHTSTHRQLSWLQIKQTSQAAGSAKRSSSALTPEKVIGRIPRLDPLHKFKRYTGGFNVTNVHYWSVGPSTTTTPSVAFTGIWAYTMAIVCLLCGVLLLVWQTYTSNDTSFKEEVLLPESKAGHRVPVCCILQFGVLVLAASTVIFWGNVRLGDELQATASTLVMSVDKVKLQVDGAIDLIPLANIGPIANQEIAKKFLSACNNLATTFQELMSKVKLNKAHIYHLFFSVKLAIAIIASCMVILVVTGIVCMLKSWHVALTMIYSAAIVVLVASWMVSGVIFVLASVAIDSCQAMEAYDQNPHNSSIARLLPCLTPLAGAEALSGAKKAIKTVIKRSNNAVDLLNHQEERMAASGDIDHPTFLPHVCDPFGPEPELLPRECSSAEGSFANFEDDYGKYRCESDDIEACLATPTPIPNFAYMEAMQAMNATKDVYTTLPTVFRVITCNFVKVTFEDILEHHCAPLKVGLTVLWIAFIIASMALMPLLVLWIVHGKKVSDNRVRYLLRQKAAELGLPPVC</sequence>
<keyword evidence="1" id="KW-1133">Transmembrane helix</keyword>
<evidence type="ECO:0000313" key="3">
    <source>
        <dbReference type="EMBL" id="CAK9269679.1"/>
    </source>
</evidence>
<gene>
    <name evidence="3" type="ORF">CSSPJE1EN1_LOCUS15157</name>
</gene>
<keyword evidence="4" id="KW-1185">Reference proteome</keyword>
<reference evidence="3 4" key="1">
    <citation type="submission" date="2024-02" db="EMBL/GenBank/DDBJ databases">
        <authorList>
            <consortium name="ELIXIR-Norway"/>
            <consortium name="Elixir Norway"/>
        </authorList>
    </citation>
    <scope>NUCLEOTIDE SEQUENCE [LARGE SCALE GENOMIC DNA]</scope>
</reference>
<feature type="transmembrane region" description="Helical" evidence="1">
    <location>
        <begin position="298"/>
        <end position="324"/>
    </location>
</feature>
<name>A0ABP0WS64_9BRYO</name>
<dbReference type="EMBL" id="OZ020097">
    <property type="protein sequence ID" value="CAK9269679.1"/>
    <property type="molecule type" value="Genomic_DNA"/>
</dbReference>
<dbReference type="Proteomes" id="UP001497444">
    <property type="component" value="Chromosome 2"/>
</dbReference>
<feature type="signal peptide" evidence="2">
    <location>
        <begin position="1"/>
        <end position="16"/>
    </location>
</feature>
<feature type="transmembrane region" description="Helical" evidence="1">
    <location>
        <begin position="160"/>
        <end position="182"/>
    </location>
</feature>
<keyword evidence="1" id="KW-0472">Membrane</keyword>
<feature type="transmembrane region" description="Helical" evidence="1">
    <location>
        <begin position="258"/>
        <end position="286"/>
    </location>
</feature>
<accession>A0ABP0WS64</accession>
<keyword evidence="2" id="KW-0732">Signal</keyword>
<dbReference type="PANTHER" id="PTHR31414:SF35">
    <property type="entry name" value="H(+)-EXPORTING DIPHOSPHATASE"/>
    <property type="match status" value="1"/>
</dbReference>
<organism evidence="3 4">
    <name type="scientific">Sphagnum jensenii</name>
    <dbReference type="NCBI Taxonomy" id="128206"/>
    <lineage>
        <taxon>Eukaryota</taxon>
        <taxon>Viridiplantae</taxon>
        <taxon>Streptophyta</taxon>
        <taxon>Embryophyta</taxon>
        <taxon>Bryophyta</taxon>
        <taxon>Sphagnophytina</taxon>
        <taxon>Sphagnopsida</taxon>
        <taxon>Sphagnales</taxon>
        <taxon>Sphagnaceae</taxon>
        <taxon>Sphagnum</taxon>
    </lineage>
</organism>
<dbReference type="PANTHER" id="PTHR31414">
    <property type="entry name" value="TRANSMEMBRANE PROTEIN DDB_G0292058"/>
    <property type="match status" value="1"/>
</dbReference>
<proteinExistence type="predicted"/>
<evidence type="ECO:0000313" key="4">
    <source>
        <dbReference type="Proteomes" id="UP001497444"/>
    </source>
</evidence>
<feature type="transmembrane region" description="Helical" evidence="1">
    <location>
        <begin position="117"/>
        <end position="139"/>
    </location>
</feature>
<evidence type="ECO:0000256" key="2">
    <source>
        <dbReference type="SAM" id="SignalP"/>
    </source>
</evidence>
<evidence type="ECO:0000256" key="1">
    <source>
        <dbReference type="SAM" id="Phobius"/>
    </source>
</evidence>
<evidence type="ECO:0008006" key="5">
    <source>
        <dbReference type="Google" id="ProtNLM"/>
    </source>
</evidence>
<dbReference type="InterPro" id="IPR040283">
    <property type="entry name" value="DDB_G0292058-like"/>
</dbReference>
<protein>
    <recommendedName>
        <fullName evidence="5">Plasma membrane protein</fullName>
    </recommendedName>
</protein>
<feature type="chain" id="PRO_5045194717" description="Plasma membrane protein" evidence="2">
    <location>
        <begin position="17"/>
        <end position="553"/>
    </location>
</feature>
<keyword evidence="1" id="KW-0812">Transmembrane</keyword>
<feature type="transmembrane region" description="Helical" evidence="1">
    <location>
        <begin position="505"/>
        <end position="526"/>
    </location>
</feature>